<dbReference type="RefSeq" id="WP_023927788.1">
    <property type="nucleotide sequence ID" value="NZ_KI669454.1"/>
</dbReference>
<evidence type="ECO:0000256" key="1">
    <source>
        <dbReference type="SAM" id="MobiDB-lite"/>
    </source>
</evidence>
<feature type="signal peptide" evidence="2">
    <location>
        <begin position="1"/>
        <end position="22"/>
    </location>
</feature>
<dbReference type="Proteomes" id="UP000018731">
    <property type="component" value="Unassembled WGS sequence"/>
</dbReference>
<accession>V8C778</accession>
<feature type="region of interest" description="Disordered" evidence="1">
    <location>
        <begin position="156"/>
        <end position="198"/>
    </location>
</feature>
<name>V8C778_9HELI</name>
<dbReference type="AlphaFoldDB" id="V8C778"/>
<reference evidence="3 4" key="1">
    <citation type="journal article" date="2014" name="Genome Announc.">
        <title>Draft genome sequences of six enterohepatic helicobacter species isolated from humans and one from rhesus macaques.</title>
        <authorList>
            <person name="Shen Z."/>
            <person name="Sheh A."/>
            <person name="Young S.K."/>
            <person name="Abouelliel A."/>
            <person name="Ward D.V."/>
            <person name="Earl A.M."/>
            <person name="Fox J.G."/>
        </authorList>
    </citation>
    <scope>NUCLEOTIDE SEQUENCE [LARGE SCALE GENOMIC DNA]</scope>
    <source>
        <strain evidence="3 4">MIT 99-5501</strain>
    </source>
</reference>
<evidence type="ECO:0000313" key="3">
    <source>
        <dbReference type="EMBL" id="ETD23263.1"/>
    </source>
</evidence>
<keyword evidence="2" id="KW-0732">Signal</keyword>
<evidence type="ECO:0008006" key="5">
    <source>
        <dbReference type="Google" id="ProtNLM"/>
    </source>
</evidence>
<keyword evidence="4" id="KW-1185">Reference proteome</keyword>
<organism evidence="3 4">
    <name type="scientific">Helicobacter macacae MIT 99-5501</name>
    <dbReference type="NCBI Taxonomy" id="1357400"/>
    <lineage>
        <taxon>Bacteria</taxon>
        <taxon>Pseudomonadati</taxon>
        <taxon>Campylobacterota</taxon>
        <taxon>Epsilonproteobacteria</taxon>
        <taxon>Campylobacterales</taxon>
        <taxon>Helicobacteraceae</taxon>
        <taxon>Helicobacter</taxon>
    </lineage>
</organism>
<dbReference type="PATRIC" id="fig|1357400.3.peg.1447"/>
<feature type="chain" id="PRO_5004767375" description="DUF5667 domain-containing protein" evidence="2">
    <location>
        <begin position="23"/>
        <end position="198"/>
    </location>
</feature>
<dbReference type="HOGENOM" id="CLU_1376503_0_0_7"/>
<dbReference type="STRING" id="1357400.HMPREF2086_01062"/>
<evidence type="ECO:0000256" key="2">
    <source>
        <dbReference type="SAM" id="SignalP"/>
    </source>
</evidence>
<protein>
    <recommendedName>
        <fullName evidence="5">DUF5667 domain-containing protein</fullName>
    </recommendedName>
</protein>
<evidence type="ECO:0000313" key="4">
    <source>
        <dbReference type="Proteomes" id="UP000018731"/>
    </source>
</evidence>
<feature type="compositionally biased region" description="Basic and acidic residues" evidence="1">
    <location>
        <begin position="186"/>
        <end position="198"/>
    </location>
</feature>
<sequence length="198" mass="21643">MGKNFLSISVLILCSAFGTLQAQQEFSATNGVVYKLNNDGSLKSIKAREEADMLIGDRRDEQSCIKKATLKAKAEIAKFLKEGIKAEETLSNIEKTLSDTKAGASRKIAETLSQNISSQAEALLRGVIVLESKVFRAEKYCEVTLGMSEKSMNAAQSTQNALDKSFSGGKIGNEAKPRTQEAQSDDSTHRRSPHYNDF</sequence>
<dbReference type="EMBL" id="AZJI01000005">
    <property type="protein sequence ID" value="ETD23263.1"/>
    <property type="molecule type" value="Genomic_DNA"/>
</dbReference>
<proteinExistence type="predicted"/>
<comment type="caution">
    <text evidence="3">The sequence shown here is derived from an EMBL/GenBank/DDBJ whole genome shotgun (WGS) entry which is preliminary data.</text>
</comment>
<dbReference type="OrthoDB" id="9907563at2"/>
<gene>
    <name evidence="3" type="ORF">HMPREF2086_01062</name>
</gene>